<feature type="non-terminal residue" evidence="1">
    <location>
        <position position="1"/>
    </location>
</feature>
<reference evidence="1" key="2">
    <citation type="journal article" date="2019" name="IMA Fungus">
        <title>Genome sequencing and comparison of five Tilletia species to identify candidate genes for the detection of regulated species infecting wheat.</title>
        <authorList>
            <person name="Nguyen H.D.T."/>
            <person name="Sultana T."/>
            <person name="Kesanakurti P."/>
            <person name="Hambleton S."/>
        </authorList>
    </citation>
    <scope>NUCLEOTIDE SEQUENCE</scope>
    <source>
        <strain evidence="1">DAOMC 236422</strain>
    </source>
</reference>
<name>A0A8X7N4T4_9BASI</name>
<dbReference type="AlphaFoldDB" id="A0A8X7N4T4"/>
<reference evidence="1" key="1">
    <citation type="submission" date="2016-04" db="EMBL/GenBank/DDBJ databases">
        <authorList>
            <person name="Nguyen H.D."/>
            <person name="Samba Siva P."/>
            <person name="Cullis J."/>
            <person name="Levesque C.A."/>
            <person name="Hambleton S."/>
        </authorList>
    </citation>
    <scope>NUCLEOTIDE SEQUENCE</scope>
    <source>
        <strain evidence="1">DAOMC 236422</strain>
    </source>
</reference>
<organism evidence="1 2">
    <name type="scientific">Tilletia walkeri</name>
    <dbReference type="NCBI Taxonomy" id="117179"/>
    <lineage>
        <taxon>Eukaryota</taxon>
        <taxon>Fungi</taxon>
        <taxon>Dikarya</taxon>
        <taxon>Basidiomycota</taxon>
        <taxon>Ustilaginomycotina</taxon>
        <taxon>Exobasidiomycetes</taxon>
        <taxon>Tilletiales</taxon>
        <taxon>Tilletiaceae</taxon>
        <taxon>Tilletia</taxon>
    </lineage>
</organism>
<protein>
    <submittedName>
        <fullName evidence="1">Uncharacterized protein</fullName>
    </submittedName>
</protein>
<accession>A0A8X7N4T4</accession>
<dbReference type="Proteomes" id="UP000078113">
    <property type="component" value="Unassembled WGS sequence"/>
</dbReference>
<keyword evidence="2" id="KW-1185">Reference proteome</keyword>
<evidence type="ECO:0000313" key="1">
    <source>
        <dbReference type="EMBL" id="KAE8266432.1"/>
    </source>
</evidence>
<sequence length="83" mass="8846">SEPTPTLTQVPSLRQALTALQASDRELESARQRALNTDAALERAVMASERYSKAANVASGQVWGQGFLSVTGLLDEPTREGSS</sequence>
<gene>
    <name evidence="1" type="ORF">A4X09_0g5911</name>
</gene>
<proteinExistence type="predicted"/>
<dbReference type="EMBL" id="LWDG02000336">
    <property type="protein sequence ID" value="KAE8266432.1"/>
    <property type="molecule type" value="Genomic_DNA"/>
</dbReference>
<evidence type="ECO:0000313" key="2">
    <source>
        <dbReference type="Proteomes" id="UP000078113"/>
    </source>
</evidence>
<comment type="caution">
    <text evidence="1">The sequence shown here is derived from an EMBL/GenBank/DDBJ whole genome shotgun (WGS) entry which is preliminary data.</text>
</comment>